<proteinExistence type="predicted"/>
<evidence type="ECO:0000313" key="5">
    <source>
        <dbReference type="Proteomes" id="UP001428341"/>
    </source>
</evidence>
<dbReference type="Proteomes" id="UP001428341">
    <property type="component" value="Unassembled WGS sequence"/>
</dbReference>
<dbReference type="EMBL" id="JBCGBO010000003">
    <property type="protein sequence ID" value="KAK9216522.1"/>
    <property type="molecule type" value="Genomic_DNA"/>
</dbReference>
<gene>
    <name evidence="4" type="ORF">WN944_008531</name>
</gene>
<feature type="domain" description="Transcription factor MYC/MYB N-terminal" evidence="3">
    <location>
        <begin position="98"/>
        <end position="161"/>
    </location>
</feature>
<protein>
    <recommendedName>
        <fullName evidence="3">Transcription factor MYC/MYB N-terminal domain-containing protein</fullName>
    </recommendedName>
</protein>
<dbReference type="AlphaFoldDB" id="A0AAP0MPZ5"/>
<evidence type="ECO:0000256" key="1">
    <source>
        <dbReference type="ARBA" id="ARBA00023015"/>
    </source>
</evidence>
<accession>A0AAP0MPZ5</accession>
<keyword evidence="2" id="KW-0804">Transcription</keyword>
<sequence length="474" mass="53503">MLKSLLHYSWLIEYHHHSLFILSELFCTTFPGSVCRTDLVVVILDIDLGNMPENVANRMCSSVTKLCDVDQDVAFNLKLSIRQLGEGHTHSRKRTKRKHTLRSLCSRSDSSNSSKWVYAVFWRILPRNYPPPKWDRGGSALDRSKGNKRNWILVWEDGFCDFFECERAGSGYMKGRFGADIFFKMSHEVYNFGEGLVGKVAADNSHKWVFKEATTESEPGFTSSWNASIDPQPKAWEFQFNSGIQTIAIISVREGIIQLGSFDKIVEDLNLVISVQRKFSYLQSIPGVFAIQRPYLPVHFPYIIKPNNHTMESQETALLADNKCLLTGAKRLLHEIPEDSPLKSINIGWNSPQIGIAGAPIWSIPPLMPTMSCSLGALLSKLPSVIPSCYVNESPNATLMNNSSRINATCKRLKDDHSGVVSEVHVADRKVESSRLLDDEEQKQVYINTNLQDMVVRELGFEPLREEGSALNFN</sequence>
<comment type="caution">
    <text evidence="4">The sequence shown here is derived from an EMBL/GenBank/DDBJ whole genome shotgun (WGS) entry which is preliminary data.</text>
</comment>
<evidence type="ECO:0000256" key="2">
    <source>
        <dbReference type="ARBA" id="ARBA00023163"/>
    </source>
</evidence>
<dbReference type="InterPro" id="IPR025610">
    <property type="entry name" value="MYC/MYB_N"/>
</dbReference>
<reference evidence="4 5" key="1">
    <citation type="submission" date="2024-05" db="EMBL/GenBank/DDBJ databases">
        <title>Haplotype-resolved chromosome-level genome assembly of Huyou (Citrus changshanensis).</title>
        <authorList>
            <person name="Miao C."/>
            <person name="Chen W."/>
            <person name="Wu Y."/>
            <person name="Wang L."/>
            <person name="Zhao S."/>
            <person name="Grierson D."/>
            <person name="Xu C."/>
            <person name="Chen K."/>
        </authorList>
    </citation>
    <scope>NUCLEOTIDE SEQUENCE [LARGE SCALE GENOMIC DNA]</scope>
    <source>
        <strain evidence="4">01-14</strain>
        <tissue evidence="4">Leaf</tissue>
    </source>
</reference>
<evidence type="ECO:0000259" key="3">
    <source>
        <dbReference type="Pfam" id="PF14215"/>
    </source>
</evidence>
<evidence type="ECO:0000313" key="4">
    <source>
        <dbReference type="EMBL" id="KAK9216522.1"/>
    </source>
</evidence>
<dbReference type="Pfam" id="PF14215">
    <property type="entry name" value="bHLH-MYC_N"/>
    <property type="match status" value="2"/>
</dbReference>
<dbReference type="PANTHER" id="PTHR46633">
    <property type="entry name" value="TRANSCRIPTION FACTOR MYC/MYB-RELATED"/>
    <property type="match status" value="1"/>
</dbReference>
<feature type="domain" description="Transcription factor MYC/MYB N-terminal" evidence="3">
    <location>
        <begin position="182"/>
        <end position="279"/>
    </location>
</feature>
<keyword evidence="5" id="KW-1185">Reference proteome</keyword>
<keyword evidence="1" id="KW-0805">Transcription regulation</keyword>
<dbReference type="PANTHER" id="PTHR46633:SF6">
    <property type="entry name" value="TRANSCRIPTION FACTOR MYC_MYB N-TERMINAL DOMAIN-CONTAINING PROTEIN"/>
    <property type="match status" value="1"/>
</dbReference>
<organism evidence="4 5">
    <name type="scientific">Citrus x changshan-huyou</name>
    <dbReference type="NCBI Taxonomy" id="2935761"/>
    <lineage>
        <taxon>Eukaryota</taxon>
        <taxon>Viridiplantae</taxon>
        <taxon>Streptophyta</taxon>
        <taxon>Embryophyta</taxon>
        <taxon>Tracheophyta</taxon>
        <taxon>Spermatophyta</taxon>
        <taxon>Magnoliopsida</taxon>
        <taxon>eudicotyledons</taxon>
        <taxon>Gunneridae</taxon>
        <taxon>Pentapetalae</taxon>
        <taxon>rosids</taxon>
        <taxon>malvids</taxon>
        <taxon>Sapindales</taxon>
        <taxon>Rutaceae</taxon>
        <taxon>Aurantioideae</taxon>
        <taxon>Citrus</taxon>
    </lineage>
</organism>
<name>A0AAP0MPZ5_9ROSI</name>